<dbReference type="Proteomes" id="UP001272515">
    <property type="component" value="Unassembled WGS sequence"/>
</dbReference>
<keyword evidence="4 5" id="KW-0472">Membrane</keyword>
<proteinExistence type="predicted"/>
<comment type="caution">
    <text evidence="6">The sequence shown here is derived from an EMBL/GenBank/DDBJ whole genome shotgun (WGS) entry which is preliminary data.</text>
</comment>
<keyword evidence="3 5" id="KW-1133">Transmembrane helix</keyword>
<gene>
    <name evidence="6" type="ORF">RVY80_07950</name>
</gene>
<evidence type="ECO:0000256" key="5">
    <source>
        <dbReference type="SAM" id="Phobius"/>
    </source>
</evidence>
<organism evidence="6 7">
    <name type="scientific">Veillonella absiana</name>
    <dbReference type="NCBI Taxonomy" id="3079305"/>
    <lineage>
        <taxon>Bacteria</taxon>
        <taxon>Bacillati</taxon>
        <taxon>Bacillota</taxon>
        <taxon>Negativicutes</taxon>
        <taxon>Veillonellales</taxon>
        <taxon>Veillonellaceae</taxon>
        <taxon>Veillonella</taxon>
    </lineage>
</organism>
<feature type="transmembrane region" description="Helical" evidence="5">
    <location>
        <begin position="88"/>
        <end position="108"/>
    </location>
</feature>
<dbReference type="RefSeq" id="WP_295189961.1">
    <property type="nucleotide sequence ID" value="NZ_JAWJZA010000008.1"/>
</dbReference>
<feature type="transmembrane region" description="Helical" evidence="5">
    <location>
        <begin position="166"/>
        <end position="187"/>
    </location>
</feature>
<evidence type="ECO:0000313" key="6">
    <source>
        <dbReference type="EMBL" id="MDV5088769.1"/>
    </source>
</evidence>
<feature type="transmembrane region" description="Helical" evidence="5">
    <location>
        <begin position="27"/>
        <end position="46"/>
    </location>
</feature>
<evidence type="ECO:0000256" key="2">
    <source>
        <dbReference type="ARBA" id="ARBA00022692"/>
    </source>
</evidence>
<dbReference type="InterPro" id="IPR006214">
    <property type="entry name" value="Bax_inhibitor_1-related"/>
</dbReference>
<keyword evidence="7" id="KW-1185">Reference proteome</keyword>
<keyword evidence="2 5" id="KW-0812">Transmembrane</keyword>
<accession>A0ABU3ZA24</accession>
<feature type="transmembrane region" description="Helical" evidence="5">
    <location>
        <begin position="58"/>
        <end position="76"/>
    </location>
</feature>
<feature type="transmembrane region" description="Helical" evidence="5">
    <location>
        <begin position="139"/>
        <end position="160"/>
    </location>
</feature>
<name>A0ABU3ZA24_9FIRM</name>
<sequence length="234" mass="25933">MNPNHVYSEADVALVEGIVSQKLRNSMLWMVWGLVTTMLTGVALLFNSDWMRLAVNNYKIIAFVEIGVVFLFSMRAMTASTTALKAMFFLYSMLNGLTMMVIVLAYGLNAALPAFIGTLAFFVAFAIVGKAVKCNLSGFYPYLLAAVVAMVLVSLAMMFFNISSTWNLVLGYLGVLVFSIFTAVDVNRIKQNITAVALTEDESVLERVELIGALSLYLDFINLFLSFMRIFGRK</sequence>
<evidence type="ECO:0000256" key="1">
    <source>
        <dbReference type="ARBA" id="ARBA00004141"/>
    </source>
</evidence>
<protein>
    <submittedName>
        <fullName evidence="6">Bax inhibitor-1/YccA family protein</fullName>
    </submittedName>
</protein>
<dbReference type="CDD" id="cd10432">
    <property type="entry name" value="BI-1-like_bacterial"/>
    <property type="match status" value="1"/>
</dbReference>
<evidence type="ECO:0000256" key="4">
    <source>
        <dbReference type="ARBA" id="ARBA00023136"/>
    </source>
</evidence>
<dbReference type="EMBL" id="JAWJZB010000009">
    <property type="protein sequence ID" value="MDV5088769.1"/>
    <property type="molecule type" value="Genomic_DNA"/>
</dbReference>
<reference evidence="6 7" key="1">
    <citation type="submission" date="2023-10" db="EMBL/GenBank/DDBJ databases">
        <title>Veillonella sp. nov., isolated from a pig farm feces dump.</title>
        <authorList>
            <person name="Chang Y.-H."/>
        </authorList>
    </citation>
    <scope>NUCLEOTIDE SEQUENCE [LARGE SCALE GENOMIC DNA]</scope>
    <source>
        <strain evidence="6 7">YH-vei2233</strain>
    </source>
</reference>
<feature type="transmembrane region" description="Helical" evidence="5">
    <location>
        <begin position="114"/>
        <end position="132"/>
    </location>
</feature>
<evidence type="ECO:0000313" key="7">
    <source>
        <dbReference type="Proteomes" id="UP001272515"/>
    </source>
</evidence>
<evidence type="ECO:0000256" key="3">
    <source>
        <dbReference type="ARBA" id="ARBA00022989"/>
    </source>
</evidence>
<comment type="subcellular location">
    <subcellularLocation>
        <location evidence="1">Membrane</location>
        <topology evidence="1">Multi-pass membrane protein</topology>
    </subcellularLocation>
</comment>
<dbReference type="Pfam" id="PF01027">
    <property type="entry name" value="Bax1-I"/>
    <property type="match status" value="1"/>
</dbReference>